<comment type="function">
    <text evidence="1">Involved in calcium binding and microtubule stabilization.</text>
</comment>
<evidence type="ECO:0000256" key="4">
    <source>
        <dbReference type="ARBA" id="ARBA00022490"/>
    </source>
</evidence>
<reference evidence="8" key="1">
    <citation type="submission" date="2020-09" db="EMBL/GenBank/DDBJ databases">
        <authorList>
            <person name="Kikuchi T."/>
        </authorList>
    </citation>
    <scope>NUCLEOTIDE SEQUENCE</scope>
    <source>
        <strain evidence="8">SH1</strain>
    </source>
</reference>
<keyword evidence="4" id="KW-0963">Cytoplasm</keyword>
<name>A0A811K5Y0_9BILA</name>
<dbReference type="GO" id="GO:0005737">
    <property type="term" value="C:cytoplasm"/>
    <property type="evidence" value="ECO:0007669"/>
    <property type="project" value="UniProtKB-SubCell"/>
</dbReference>
<dbReference type="PANTHER" id="PTHR11991:SF0">
    <property type="entry name" value="TRANSLATIONALLY-CONTROLLED TUMOR PROTEIN"/>
    <property type="match status" value="1"/>
</dbReference>
<proteinExistence type="inferred from homology"/>
<dbReference type="Pfam" id="PF00838">
    <property type="entry name" value="TCTP"/>
    <property type="match status" value="1"/>
</dbReference>
<dbReference type="InterPro" id="IPR011323">
    <property type="entry name" value="Mss4/transl-control_tumour"/>
</dbReference>
<dbReference type="InterPro" id="IPR018103">
    <property type="entry name" value="Translation_control_tumour_CS"/>
</dbReference>
<dbReference type="InterPro" id="IPR018105">
    <property type="entry name" value="Translational_control_tumour_p"/>
</dbReference>
<dbReference type="PROSITE" id="PS51797">
    <property type="entry name" value="TCTP_3"/>
    <property type="match status" value="1"/>
</dbReference>
<sequence length="181" mass="20747">MLIYKCAFTDDELSSDSFPMKLADDLIYEFKGRHVVRKEGEILLDGANPSAEGEDGDDGSDEHVERGIDFVLNHKLQEMNCYEDPATFKSYIKDFMKKVIELMQKNGKSEEEVTAFKKKIQAWVLSLLSKDRFKNLQFFIGENMAEGRGEGQVCIVEFRDEADGEHPYLMLVKEALVEEKC</sequence>
<comment type="caution">
    <text evidence="8">The sequence shown here is derived from an EMBL/GenBank/DDBJ whole genome shotgun (WGS) entry which is preliminary data.</text>
</comment>
<dbReference type="EMBL" id="CAJFDH010000002">
    <property type="protein sequence ID" value="CAD5210752.1"/>
    <property type="molecule type" value="Genomic_DNA"/>
</dbReference>
<evidence type="ECO:0000256" key="1">
    <source>
        <dbReference type="ARBA" id="ARBA00002114"/>
    </source>
</evidence>
<dbReference type="Proteomes" id="UP000614601">
    <property type="component" value="Unassembled WGS sequence"/>
</dbReference>
<evidence type="ECO:0000256" key="2">
    <source>
        <dbReference type="ARBA" id="ARBA00004496"/>
    </source>
</evidence>
<dbReference type="PRINTS" id="PR01653">
    <property type="entry name" value="TCTPROTEIN"/>
</dbReference>
<evidence type="ECO:0000256" key="6">
    <source>
        <dbReference type="PROSITE-ProRule" id="PRU01133"/>
    </source>
</evidence>
<dbReference type="FunFam" id="2.170.150.10:FF:000010">
    <property type="entry name" value="Translationally-controlled tumor protein homolog"/>
    <property type="match status" value="1"/>
</dbReference>
<evidence type="ECO:0000256" key="3">
    <source>
        <dbReference type="ARBA" id="ARBA00014759"/>
    </source>
</evidence>
<dbReference type="Proteomes" id="UP000783686">
    <property type="component" value="Unassembled WGS sequence"/>
</dbReference>
<keyword evidence="9" id="KW-1185">Reference proteome</keyword>
<evidence type="ECO:0000313" key="9">
    <source>
        <dbReference type="Proteomes" id="UP000614601"/>
    </source>
</evidence>
<dbReference type="EMBL" id="CAJFCW020000002">
    <property type="protein sequence ID" value="CAG9091993.1"/>
    <property type="molecule type" value="Genomic_DNA"/>
</dbReference>
<gene>
    <name evidence="8" type="ORF">BOKJ2_LOCUS3351</name>
</gene>
<dbReference type="Gene3D" id="2.170.150.10">
    <property type="entry name" value="Metal Binding Protein, Guanine Nucleotide Exchange Factor, Chain A"/>
    <property type="match status" value="1"/>
</dbReference>
<dbReference type="PANTHER" id="PTHR11991">
    <property type="entry name" value="TRANSLATIONALLY CONTROLLED TUMOR PROTEIN-RELATED"/>
    <property type="match status" value="1"/>
</dbReference>
<comment type="subcellular location">
    <subcellularLocation>
        <location evidence="2">Cytoplasm</location>
    </subcellularLocation>
</comment>
<dbReference type="OrthoDB" id="10248936at2759"/>
<dbReference type="InterPro" id="IPR011057">
    <property type="entry name" value="Mss4-like_sf"/>
</dbReference>
<evidence type="ECO:0000256" key="5">
    <source>
        <dbReference type="ARBA" id="ARBA00022837"/>
    </source>
</evidence>
<dbReference type="InterPro" id="IPR034737">
    <property type="entry name" value="TCTP"/>
</dbReference>
<evidence type="ECO:0000313" key="8">
    <source>
        <dbReference type="EMBL" id="CAD5210752.1"/>
    </source>
</evidence>
<keyword evidence="5" id="KW-0106">Calcium</keyword>
<accession>A0A811K5Y0</accession>
<dbReference type="SUPFAM" id="SSF51316">
    <property type="entry name" value="Mss4-like"/>
    <property type="match status" value="1"/>
</dbReference>
<protein>
    <recommendedName>
        <fullName evidence="3">Translationally-controlled tumor protein homolog</fullName>
    </recommendedName>
</protein>
<evidence type="ECO:0000259" key="7">
    <source>
        <dbReference type="PROSITE" id="PS51797"/>
    </source>
</evidence>
<organism evidence="8 9">
    <name type="scientific">Bursaphelenchus okinawaensis</name>
    <dbReference type="NCBI Taxonomy" id="465554"/>
    <lineage>
        <taxon>Eukaryota</taxon>
        <taxon>Metazoa</taxon>
        <taxon>Ecdysozoa</taxon>
        <taxon>Nematoda</taxon>
        <taxon>Chromadorea</taxon>
        <taxon>Rhabditida</taxon>
        <taxon>Tylenchina</taxon>
        <taxon>Tylenchomorpha</taxon>
        <taxon>Aphelenchoidea</taxon>
        <taxon>Aphelenchoididae</taxon>
        <taxon>Bursaphelenchus</taxon>
    </lineage>
</organism>
<feature type="domain" description="TCTP" evidence="7">
    <location>
        <begin position="1"/>
        <end position="181"/>
    </location>
</feature>
<dbReference type="PROSITE" id="PS01002">
    <property type="entry name" value="TCTP_1"/>
    <property type="match status" value="1"/>
</dbReference>
<dbReference type="GO" id="GO:0005509">
    <property type="term" value="F:calcium ion binding"/>
    <property type="evidence" value="ECO:0007669"/>
    <property type="project" value="TreeGrafter"/>
</dbReference>
<comment type="similarity">
    <text evidence="6">Belongs to the TCTP family.</text>
</comment>
<dbReference type="AlphaFoldDB" id="A0A811K5Y0"/>